<dbReference type="eggNOG" id="ENOG5031EXG">
    <property type="taxonomic scope" value="Bacteria"/>
</dbReference>
<accession>A0A078KZD8</accession>
<dbReference type="AlphaFoldDB" id="A0A078KZD8"/>
<feature type="domain" description="F-box" evidence="1">
    <location>
        <begin position="1"/>
        <end position="48"/>
    </location>
</feature>
<name>A0A078KZD8_9GAMM</name>
<evidence type="ECO:0000313" key="3">
    <source>
        <dbReference type="Proteomes" id="UP000044071"/>
    </source>
</evidence>
<dbReference type="Gene3D" id="1.20.1280.50">
    <property type="match status" value="1"/>
</dbReference>
<gene>
    <name evidence="2" type="ORF">BN59_01431</name>
</gene>
<evidence type="ECO:0000259" key="1">
    <source>
        <dbReference type="PROSITE" id="PS50181"/>
    </source>
</evidence>
<protein>
    <recommendedName>
        <fullName evidence="1">F-box domain-containing protein</fullName>
    </recommendedName>
</protein>
<dbReference type="SUPFAM" id="SSF81383">
    <property type="entry name" value="F-box domain"/>
    <property type="match status" value="1"/>
</dbReference>
<dbReference type="CDD" id="cd09917">
    <property type="entry name" value="F-box_SF"/>
    <property type="match status" value="1"/>
</dbReference>
<dbReference type="InterPro" id="IPR001810">
    <property type="entry name" value="F-box_dom"/>
</dbReference>
<evidence type="ECO:0000313" key="2">
    <source>
        <dbReference type="EMBL" id="CDZ77149.1"/>
    </source>
</evidence>
<dbReference type="Proteomes" id="UP000044071">
    <property type="component" value="Unassembled WGS sequence"/>
</dbReference>
<dbReference type="PROSITE" id="PS50181">
    <property type="entry name" value="FBOX"/>
    <property type="match status" value="1"/>
</dbReference>
<sequence>MEEELPEEIQDLILSFLQERELLLTSQVSKRLRRLSKRHLLEQSYSLVKTLIAEDCNHLSMLLKNLQTAYNEACKFEKRFLNFKIAFRKLSSDDVLNLKKEVIDLAIKKINEHMESQEVEYDQETKAIIDEYDRALTDDTISDSLRTALYEAVYPKIEKGIKTYNDFLSAELASWQHRAEEINFQREGPPCNVI</sequence>
<proteinExistence type="predicted"/>
<keyword evidence="3" id="KW-1185">Reference proteome</keyword>
<dbReference type="SMART" id="SM00256">
    <property type="entry name" value="FBOX"/>
    <property type="match status" value="1"/>
</dbReference>
<organism evidence="2 3">
    <name type="scientific">Legionella massiliensis</name>
    <dbReference type="NCBI Taxonomy" id="1034943"/>
    <lineage>
        <taxon>Bacteria</taxon>
        <taxon>Pseudomonadati</taxon>
        <taxon>Pseudomonadota</taxon>
        <taxon>Gammaproteobacteria</taxon>
        <taxon>Legionellales</taxon>
        <taxon>Legionellaceae</taxon>
        <taxon>Legionella</taxon>
    </lineage>
</organism>
<dbReference type="EMBL" id="CCSB01000001">
    <property type="protein sequence ID" value="CDZ77149.1"/>
    <property type="molecule type" value="Genomic_DNA"/>
</dbReference>
<reference evidence="2 3" key="1">
    <citation type="submission" date="2014-06" db="EMBL/GenBank/DDBJ databases">
        <authorList>
            <person name="Urmite Genomes Urmite Genomes"/>
        </authorList>
    </citation>
    <scope>NUCLEOTIDE SEQUENCE [LARGE SCALE GENOMIC DNA]</scope>
</reference>
<dbReference type="Pfam" id="PF12937">
    <property type="entry name" value="F-box-like"/>
    <property type="match status" value="1"/>
</dbReference>
<dbReference type="InterPro" id="IPR036047">
    <property type="entry name" value="F-box-like_dom_sf"/>
</dbReference>
<dbReference type="RefSeq" id="WP_043873544.1">
    <property type="nucleotide sequence ID" value="NZ_CCVW01000001.1"/>
</dbReference>